<keyword evidence="1" id="KW-1133">Transmembrane helix</keyword>
<dbReference type="EC" id="3.4.-.-" evidence="3"/>
<dbReference type="Proteomes" id="UP001284033">
    <property type="component" value="Unassembled WGS sequence"/>
</dbReference>
<keyword evidence="1" id="KW-0812">Transmembrane</keyword>
<feature type="transmembrane region" description="Helical" evidence="1">
    <location>
        <begin position="153"/>
        <end position="171"/>
    </location>
</feature>
<sequence>MIRNIKSLKESDFVLFLQNPRQKFYNKFSSDIIIFIILTAFKFLLLIPKTIFTDGPFFDPEDLESLSANVFISHIFIVPLIEEFAFRGFLRFKSKFMFFLSLLTLMFIFSFSSFLKNENLKDILLVIIAIVGFISIINKSVYKKINLLITKNIRILIIVSSIGFGLMHLTNYASFDWINLFGIFGKIIGGIFLCYITVKYSIWHSFLFHALNNIIPFLLILIYYILN</sequence>
<feature type="domain" description="CAAX prenyl protease 2/Lysostaphin resistance protein A-like" evidence="2">
    <location>
        <begin position="70"/>
        <end position="215"/>
    </location>
</feature>
<dbReference type="EMBL" id="JAQZHK010000004">
    <property type="protein sequence ID" value="MDY3512902.1"/>
    <property type="molecule type" value="Genomic_DNA"/>
</dbReference>
<dbReference type="GO" id="GO:0004175">
    <property type="term" value="F:endopeptidase activity"/>
    <property type="evidence" value="ECO:0007669"/>
    <property type="project" value="UniProtKB-ARBA"/>
</dbReference>
<organism evidence="3 4">
    <name type="scientific">Riemerella anatipestifer</name>
    <name type="common">Moraxella anatipestifer</name>
    <dbReference type="NCBI Taxonomy" id="34085"/>
    <lineage>
        <taxon>Bacteria</taxon>
        <taxon>Pseudomonadati</taxon>
        <taxon>Bacteroidota</taxon>
        <taxon>Flavobacteriia</taxon>
        <taxon>Flavobacteriales</taxon>
        <taxon>Weeksellaceae</taxon>
        <taxon>Riemerella</taxon>
    </lineage>
</organism>
<protein>
    <submittedName>
        <fullName evidence="3">CPBP family glutamic-type intramembrane protease</fullName>
        <ecNumber evidence="3">3.4.-.-</ecNumber>
    </submittedName>
</protein>
<dbReference type="GO" id="GO:0006508">
    <property type="term" value="P:proteolysis"/>
    <property type="evidence" value="ECO:0007669"/>
    <property type="project" value="UniProtKB-KW"/>
</dbReference>
<evidence type="ECO:0000259" key="2">
    <source>
        <dbReference type="Pfam" id="PF02517"/>
    </source>
</evidence>
<keyword evidence="3" id="KW-0378">Hydrolase</keyword>
<accession>A0AAP6HF19</accession>
<keyword evidence="1" id="KW-0472">Membrane</keyword>
<name>A0AAP6HF19_RIEAN</name>
<evidence type="ECO:0000313" key="3">
    <source>
        <dbReference type="EMBL" id="MDY3512902.1"/>
    </source>
</evidence>
<dbReference type="RefSeq" id="WP_161398712.1">
    <property type="nucleotide sequence ID" value="NZ_CP110126.1"/>
</dbReference>
<evidence type="ECO:0000256" key="1">
    <source>
        <dbReference type="SAM" id="Phobius"/>
    </source>
</evidence>
<dbReference type="AlphaFoldDB" id="A0AAP6HF19"/>
<dbReference type="GO" id="GO:0080120">
    <property type="term" value="P:CAAX-box protein maturation"/>
    <property type="evidence" value="ECO:0007669"/>
    <property type="project" value="UniProtKB-ARBA"/>
</dbReference>
<keyword evidence="3" id="KW-0645">Protease</keyword>
<feature type="transmembrane region" description="Helical" evidence="1">
    <location>
        <begin position="205"/>
        <end position="226"/>
    </location>
</feature>
<feature type="transmembrane region" description="Helical" evidence="1">
    <location>
        <begin position="28"/>
        <end position="47"/>
    </location>
</feature>
<feature type="transmembrane region" description="Helical" evidence="1">
    <location>
        <begin position="67"/>
        <end position="86"/>
    </location>
</feature>
<evidence type="ECO:0000313" key="4">
    <source>
        <dbReference type="Proteomes" id="UP001284033"/>
    </source>
</evidence>
<dbReference type="Pfam" id="PF02517">
    <property type="entry name" value="Rce1-like"/>
    <property type="match status" value="1"/>
</dbReference>
<comment type="caution">
    <text evidence="3">The sequence shown here is derived from an EMBL/GenBank/DDBJ whole genome shotgun (WGS) entry which is preliminary data.</text>
</comment>
<feature type="transmembrane region" description="Helical" evidence="1">
    <location>
        <begin position="123"/>
        <end position="141"/>
    </location>
</feature>
<dbReference type="InterPro" id="IPR003675">
    <property type="entry name" value="Rce1/LyrA-like_dom"/>
</dbReference>
<reference evidence="3" key="1">
    <citation type="submission" date="2023-01" db="EMBL/GenBank/DDBJ databases">
        <title>Genome-based studies on antimicrobial resistance profiles of Riemerella anatipestifer in China, 1994 to 2021.</title>
        <authorList>
            <person name="Yang Z."/>
            <person name="Zhu D."/>
        </authorList>
    </citation>
    <scope>NUCLEOTIDE SEQUENCE</scope>
    <source>
        <strain evidence="3">RCAD1218</strain>
    </source>
</reference>
<feature type="transmembrane region" description="Helical" evidence="1">
    <location>
        <begin position="98"/>
        <end position="117"/>
    </location>
</feature>
<gene>
    <name evidence="3" type="ORF">PG303_06720</name>
</gene>
<feature type="transmembrane region" description="Helical" evidence="1">
    <location>
        <begin position="177"/>
        <end position="198"/>
    </location>
</feature>
<proteinExistence type="predicted"/>